<evidence type="ECO:0000259" key="15">
    <source>
        <dbReference type="PROSITE" id="PS52004"/>
    </source>
</evidence>
<dbReference type="Pfam" id="PF18314">
    <property type="entry name" value="FAS_I_H"/>
    <property type="match status" value="1"/>
</dbReference>
<dbReference type="InterPro" id="IPR036291">
    <property type="entry name" value="NAD(P)-bd_dom_sf"/>
</dbReference>
<evidence type="ECO:0000256" key="9">
    <source>
        <dbReference type="ARBA" id="ARBA00048237"/>
    </source>
</evidence>
<dbReference type="Pfam" id="PF18325">
    <property type="entry name" value="Fas_alpha_ACP"/>
    <property type="match status" value="1"/>
</dbReference>
<evidence type="ECO:0000259" key="14">
    <source>
        <dbReference type="PROSITE" id="PS50075"/>
    </source>
</evidence>
<dbReference type="GeneID" id="98149679"/>
<dbReference type="InterPro" id="IPR014031">
    <property type="entry name" value="Ketoacyl_synth_C"/>
</dbReference>
<evidence type="ECO:0000256" key="6">
    <source>
        <dbReference type="ARBA" id="ARBA00023098"/>
    </source>
</evidence>
<evidence type="ECO:0000256" key="12">
    <source>
        <dbReference type="SAM" id="Coils"/>
    </source>
</evidence>
<feature type="coiled-coil region" evidence="12">
    <location>
        <begin position="836"/>
        <end position="867"/>
    </location>
</feature>
<dbReference type="InterPro" id="IPR018201">
    <property type="entry name" value="Ketoacyl_synth_AS"/>
</dbReference>
<evidence type="ECO:0008006" key="18">
    <source>
        <dbReference type="Google" id="ProtNLM"/>
    </source>
</evidence>
<dbReference type="InterPro" id="IPR041550">
    <property type="entry name" value="FASI_helical"/>
</dbReference>
<evidence type="ECO:0000256" key="8">
    <source>
        <dbReference type="ARBA" id="ARBA00023268"/>
    </source>
</evidence>
<dbReference type="Proteomes" id="UP001610432">
    <property type="component" value="Unassembled WGS sequence"/>
</dbReference>
<feature type="domain" description="Ketosynthase family 3 (KS3)" evidence="15">
    <location>
        <begin position="1016"/>
        <end position="1563"/>
    </location>
</feature>
<keyword evidence="7" id="KW-0275">Fatty acid biosynthesis</keyword>
<dbReference type="Gene3D" id="6.10.140.1410">
    <property type="match status" value="1"/>
</dbReference>
<dbReference type="InterPro" id="IPR014030">
    <property type="entry name" value="Ketoacyl_synth_N"/>
</dbReference>
<evidence type="ECO:0000256" key="13">
    <source>
        <dbReference type="SAM" id="MobiDB-lite"/>
    </source>
</evidence>
<gene>
    <name evidence="16" type="ORF">BJX67DRAFT_390216</name>
</gene>
<keyword evidence="6" id="KW-0443">Lipid metabolism</keyword>
<dbReference type="Pfam" id="PF00109">
    <property type="entry name" value="ketoacyl-synt"/>
    <property type="match status" value="1"/>
</dbReference>
<comment type="caution">
    <text evidence="16">The sequence shown here is derived from an EMBL/GenBank/DDBJ whole genome shotgun (WGS) entry which is preliminary data.</text>
</comment>
<evidence type="ECO:0000313" key="16">
    <source>
        <dbReference type="EMBL" id="KAL2864073.1"/>
    </source>
</evidence>
<dbReference type="RefSeq" id="XP_070883052.1">
    <property type="nucleotide sequence ID" value="XM_071034607.1"/>
</dbReference>
<dbReference type="PROSITE" id="PS50075">
    <property type="entry name" value="CARRIER"/>
    <property type="match status" value="1"/>
</dbReference>
<dbReference type="Gene3D" id="3.90.25.70">
    <property type="match status" value="1"/>
</dbReference>
<comment type="catalytic activity">
    <reaction evidence="9">
        <text>acetyl-CoA + n malonyl-CoA + 2n NADPH + 4n H(+) = a long-chain-acyl-CoA + n CoA + n CO2 + 2n NADP(+).</text>
        <dbReference type="EC" id="2.3.1.86"/>
    </reaction>
</comment>
<evidence type="ECO:0000256" key="11">
    <source>
        <dbReference type="PIRNR" id="PIRNR000454"/>
    </source>
</evidence>
<dbReference type="InterPro" id="IPR016039">
    <property type="entry name" value="Thiolase-like"/>
</dbReference>
<dbReference type="InterPro" id="IPR020841">
    <property type="entry name" value="PKS_Beta-ketoAc_synthase_dom"/>
</dbReference>
<keyword evidence="17" id="KW-1185">Reference proteome</keyword>
<dbReference type="PROSITE" id="PS52004">
    <property type="entry name" value="KS3_2"/>
    <property type="match status" value="1"/>
</dbReference>
<sequence>MAAAQDDGAQRKLAYTLLLELMSYQFASPVRWIEAQDVVLGQYRAERIIEIGPAATLTNMIKQTAQSKFLHSDRATLLQRQFLASEKQGKDIYYEDHGVGIGIDAEAPAPGAKTQAQASTGSPTAPVAPSPAPAKAEPTGGMEAIEDQPARAFEIVRTLLSRILKIPLTDVVGTQSIKSLAGGRSTLENEIIGDLASEFGSLPDRAEDLTVSDLSAALQKTFTGQMRKVLLKALHAMFASKMPGQFTVATARTYLQSRWGLGAGRQDSVLLLAIAQQPGSRLKEEPEARSFFDGLVQFYADEHGLTLGADSGAADEASGPGGSLVMDQKTLAALTGGQQALSKALLKIYAKHLDIDLDGDRRAVHDLQATVEKDLRLALDQIHQELGEDFIDGVQPVFSARKARRFDSAWSWALQDLLQLYYEVSRTGGETEVDPAANRCKHIEDAADPKLLDVLQRIVGRFEQQPVLSSLFTQLAQRCRDSLLHGRRYLAQPDQRGPRTTISAEGEISYTEQGRAEPVPLADLVYLPKSTEAKAAPLEPFLHLKQRAAGSSAWTYSRDLTEKYRAVLEQATTVGESFAGRSVLITGAGVGSIGAEVLKGLLAGGARVIVTTSRFSSSVVRMYQDLYTQAGSRGSELVVVPFNQASVQDVTALVNYIYDAQGGLHWDLDHILPFAAMPENGRTIDKIDPHSELAHRAMMVNTLRLLGAVKARKEAQGAHTRPTQVILPLSPNHGVFGGDGLYSESKLGLEALFNRWHSEDWSDYLSVCGAVIGWTRGTGLMSGNNVVAEGIEELGCRTFSQQEMAQCLLCLMFNPMCSLCEEAPLYADLSGRMGAVPDLRQKVQELRKEINETADTRRALLEELEMEARCTADSEPAKAAATPTPTAHVRLDFPPTIDYNQDIKPLAADLQGMVDLDRVVVVTGFGEIGPWGNARTRWEMEAYGEFSLEGCVEMAWLMGLVQYENGPSPGWVDAKTHERVHDHEVKQKYEEHILSHTGIRLIEPDQFGANYHPEHKQLLHEVLIQEDFPELEVPEATAQQMKLEHGDKVDIIPDPEGRDQDQCRVVLKKGAKLMVPKALRLDRTVIGQIPTGWDARKYGIPDDVISQVDPVTLYMLACSIEALLASGITDPYEIYRYIHVSEAGNCVGSSLGGLNSLQQMYRGQYTEKEVQKDILQETFVNTIGAWMNMLLMSSAGPIRTPVGACATAIESVELGYDTLISGKAKFCFVGGGDGFGEELLYEFANMKATANTVDEFEQGREASEMSRPATSTRNGFMESHGCGVQILTTARLAVEMGLPVRGVIAFAETSSDKASRSVPAPGRGILSKAREARSSAPSSSRVSSPLLKISNRRKRLDFRKKQIEFARKTALEELELEIAHIEESEAEDYIRERTAQIDAEARKDLTNAQYSLGNAFWHNDPSIAPLRGALAVWGLTIDDLDVASFHGTSTKLNEKNECSLIQAQLSHLGRAKGNVILGVFQKYLTGHPKGAAGAWMLNGALQILDTGIVPGNRNLDNVEAELQKNEQIAFLNRSLETGRGSMRAVSVTSFGFGQKGAQTIVVHPKYLFATLEEHEYKEYLDKRAKRQKKADSFFYRGLASNRLFELKSAPPWAPQKELETLLDPTRPRRNGDDRVARAVVQQESVVRRSYIQHKFITP</sequence>
<keyword evidence="4 11" id="KW-0808">Transferase</keyword>
<keyword evidence="7" id="KW-0444">Lipid biosynthesis</keyword>
<dbReference type="Gene3D" id="3.40.47.10">
    <property type="match status" value="1"/>
</dbReference>
<comment type="catalytic activity">
    <reaction evidence="10">
        <text>a (3R)-hydroxyacyl-[ACP] + NADP(+) = a 3-oxoacyl-[ACP] + NADPH + H(+)</text>
        <dbReference type="Rhea" id="RHEA:17397"/>
        <dbReference type="Rhea" id="RHEA-COMP:9916"/>
        <dbReference type="Rhea" id="RHEA-COMP:9945"/>
        <dbReference type="ChEBI" id="CHEBI:15378"/>
        <dbReference type="ChEBI" id="CHEBI:57783"/>
        <dbReference type="ChEBI" id="CHEBI:58349"/>
        <dbReference type="ChEBI" id="CHEBI:78776"/>
        <dbReference type="ChEBI" id="CHEBI:78827"/>
        <dbReference type="EC" id="1.1.1.100"/>
    </reaction>
</comment>
<dbReference type="Gene3D" id="6.10.250.1930">
    <property type="match status" value="1"/>
</dbReference>
<evidence type="ECO:0000256" key="10">
    <source>
        <dbReference type="ARBA" id="ARBA00048508"/>
    </source>
</evidence>
<dbReference type="PANTHER" id="PTHR10982">
    <property type="entry name" value="MALONYL COA-ACYL CARRIER PROTEIN TRANSACYLASE"/>
    <property type="match status" value="1"/>
</dbReference>
<evidence type="ECO:0000256" key="5">
    <source>
        <dbReference type="ARBA" id="ARBA00022832"/>
    </source>
</evidence>
<dbReference type="InterPro" id="IPR026025">
    <property type="entry name" value="FAS_alpha_yeast"/>
</dbReference>
<keyword evidence="2 11" id="KW-0596">Phosphopantetheine</keyword>
<feature type="domain" description="Carrier" evidence="14">
    <location>
        <begin position="150"/>
        <end position="225"/>
    </location>
</feature>
<keyword evidence="8" id="KW-0511">Multifunctional enzyme</keyword>
<evidence type="ECO:0000313" key="17">
    <source>
        <dbReference type="Proteomes" id="UP001610432"/>
    </source>
</evidence>
<keyword evidence="3" id="KW-0597">Phosphoprotein</keyword>
<evidence type="ECO:0000256" key="1">
    <source>
        <dbReference type="ARBA" id="ARBA00007485"/>
    </source>
</evidence>
<dbReference type="Gene3D" id="3.40.50.720">
    <property type="entry name" value="NAD(P)-binding Rossmann-like Domain"/>
    <property type="match status" value="2"/>
</dbReference>
<dbReference type="PIRSF" id="PIRSF000454">
    <property type="entry name" value="FAS_yeast_alpha"/>
    <property type="match status" value="1"/>
</dbReference>
<keyword evidence="5" id="KW-0276">Fatty acid metabolism</keyword>
<accession>A0ABR4LKZ7</accession>
<evidence type="ECO:0000256" key="2">
    <source>
        <dbReference type="ARBA" id="ARBA00022450"/>
    </source>
</evidence>
<name>A0ABR4LKZ7_9EURO</name>
<organism evidence="16 17">
    <name type="scientific">Aspergillus lucknowensis</name>
    <dbReference type="NCBI Taxonomy" id="176173"/>
    <lineage>
        <taxon>Eukaryota</taxon>
        <taxon>Fungi</taxon>
        <taxon>Dikarya</taxon>
        <taxon>Ascomycota</taxon>
        <taxon>Pezizomycotina</taxon>
        <taxon>Eurotiomycetes</taxon>
        <taxon>Eurotiomycetidae</taxon>
        <taxon>Eurotiales</taxon>
        <taxon>Aspergillaceae</taxon>
        <taxon>Aspergillus</taxon>
        <taxon>Aspergillus subgen. Nidulantes</taxon>
    </lineage>
</organism>
<feature type="compositionally biased region" description="Low complexity" evidence="13">
    <location>
        <begin position="1334"/>
        <end position="1344"/>
    </location>
</feature>
<dbReference type="SUPFAM" id="SSF51735">
    <property type="entry name" value="NAD(P)-binding Rossmann-fold domains"/>
    <property type="match status" value="1"/>
</dbReference>
<proteinExistence type="inferred from homology"/>
<dbReference type="InterPro" id="IPR016035">
    <property type="entry name" value="Acyl_Trfase/lysoPLipase"/>
</dbReference>
<reference evidence="16 17" key="1">
    <citation type="submission" date="2024-07" db="EMBL/GenBank/DDBJ databases">
        <title>Section-level genome sequencing and comparative genomics of Aspergillus sections Usti and Cavernicolus.</title>
        <authorList>
            <consortium name="Lawrence Berkeley National Laboratory"/>
            <person name="Nybo J.L."/>
            <person name="Vesth T.C."/>
            <person name="Theobald S."/>
            <person name="Frisvad J.C."/>
            <person name="Larsen T.O."/>
            <person name="Kjaerboelling I."/>
            <person name="Rothschild-Mancinelli K."/>
            <person name="Lyhne E.K."/>
            <person name="Kogle M.E."/>
            <person name="Barry K."/>
            <person name="Clum A."/>
            <person name="Na H."/>
            <person name="Ledsgaard L."/>
            <person name="Lin J."/>
            <person name="Lipzen A."/>
            <person name="Kuo A."/>
            <person name="Riley R."/>
            <person name="Mondo S."/>
            <person name="Labutti K."/>
            <person name="Haridas S."/>
            <person name="Pangalinan J."/>
            <person name="Salamov A.A."/>
            <person name="Simmons B.A."/>
            <person name="Magnuson J.K."/>
            <person name="Chen J."/>
            <person name="Drula E."/>
            <person name="Henrissat B."/>
            <person name="Wiebenga A."/>
            <person name="Lubbers R.J."/>
            <person name="Gomes A.C."/>
            <person name="Macurrencykelacurrency M.R."/>
            <person name="Stajich J."/>
            <person name="Grigoriev I.V."/>
            <person name="Mortensen U.H."/>
            <person name="De Vries R.P."/>
            <person name="Baker S.E."/>
            <person name="Andersen M.R."/>
        </authorList>
    </citation>
    <scope>NUCLEOTIDE SEQUENCE [LARGE SCALE GENOMIC DNA]</scope>
    <source>
        <strain evidence="16 17">CBS 449.75</strain>
    </source>
</reference>
<feature type="region of interest" description="Disordered" evidence="13">
    <location>
        <begin position="107"/>
        <end position="140"/>
    </location>
</feature>
<comment type="similarity">
    <text evidence="1 11">Belongs to the thiolase-like superfamily. Fungal fatty acid synthetase subunit alpha family.</text>
</comment>
<dbReference type="SUPFAM" id="SSF53901">
    <property type="entry name" value="Thiolase-like"/>
    <property type="match status" value="2"/>
</dbReference>
<dbReference type="InterPro" id="IPR009081">
    <property type="entry name" value="PP-bd_ACP"/>
</dbReference>
<dbReference type="InterPro" id="IPR050830">
    <property type="entry name" value="Fungal_FAS"/>
</dbReference>
<keyword evidence="12" id="KW-0175">Coiled coil</keyword>
<feature type="region of interest" description="Disordered" evidence="13">
    <location>
        <begin position="1314"/>
        <end position="1344"/>
    </location>
</feature>
<dbReference type="EMBL" id="JBFXLQ010000044">
    <property type="protein sequence ID" value="KAL2864073.1"/>
    <property type="molecule type" value="Genomic_DNA"/>
</dbReference>
<dbReference type="PROSITE" id="PS00606">
    <property type="entry name" value="KS3_1"/>
    <property type="match status" value="1"/>
</dbReference>
<dbReference type="PANTHER" id="PTHR10982:SF21">
    <property type="entry name" value="FATTY ACID SYNTHASE SUBUNIT BETA"/>
    <property type="match status" value="1"/>
</dbReference>
<evidence type="ECO:0000256" key="3">
    <source>
        <dbReference type="ARBA" id="ARBA00022553"/>
    </source>
</evidence>
<protein>
    <recommendedName>
        <fullName evidence="18">Beta-ketoacyl-[acyl-carrier-protein] synthase I</fullName>
    </recommendedName>
</protein>
<dbReference type="CDD" id="cd08950">
    <property type="entry name" value="KR_fFAS_SDR_c_like"/>
    <property type="match status" value="1"/>
</dbReference>
<dbReference type="InterPro" id="IPR040899">
    <property type="entry name" value="Fas_alpha_ACP"/>
</dbReference>
<evidence type="ECO:0000256" key="4">
    <source>
        <dbReference type="ARBA" id="ARBA00022679"/>
    </source>
</evidence>
<dbReference type="Pfam" id="PF02801">
    <property type="entry name" value="Ketoacyl-synt_C"/>
    <property type="match status" value="1"/>
</dbReference>
<dbReference type="Gene3D" id="3.30.70.2490">
    <property type="match status" value="1"/>
</dbReference>
<dbReference type="SUPFAM" id="SSF52151">
    <property type="entry name" value="FabD/lysophospholipase-like"/>
    <property type="match status" value="1"/>
</dbReference>
<dbReference type="InterPro" id="IPR047224">
    <property type="entry name" value="FAS_alpha_su_C"/>
</dbReference>
<dbReference type="CDD" id="cd00828">
    <property type="entry name" value="elong_cond_enzymes"/>
    <property type="match status" value="1"/>
</dbReference>
<evidence type="ECO:0000256" key="7">
    <source>
        <dbReference type="ARBA" id="ARBA00023160"/>
    </source>
</evidence>